<proteinExistence type="predicted"/>
<dbReference type="EMBL" id="CP083680">
    <property type="protein sequence ID" value="UYU65290.1"/>
    <property type="molecule type" value="Genomic_DNA"/>
</dbReference>
<dbReference type="SUPFAM" id="SSF53756">
    <property type="entry name" value="UDP-Glycosyltransferase/glycogen phosphorylase"/>
    <property type="match status" value="1"/>
</dbReference>
<accession>A0A412GHW4</accession>
<dbReference type="AlphaFoldDB" id="A0A412GHW4"/>
<dbReference type="Proteomes" id="UP001156218">
    <property type="component" value="Chromosome"/>
</dbReference>
<evidence type="ECO:0000313" key="2">
    <source>
        <dbReference type="EMBL" id="UYU91193.1"/>
    </source>
</evidence>
<dbReference type="Gene3D" id="3.40.50.2000">
    <property type="entry name" value="Glycogen Phosphorylase B"/>
    <property type="match status" value="1"/>
</dbReference>
<protein>
    <submittedName>
        <fullName evidence="1">Glycosyltransferase</fullName>
    </submittedName>
</protein>
<dbReference type="CDD" id="cd03801">
    <property type="entry name" value="GT4_PimA-like"/>
    <property type="match status" value="1"/>
</dbReference>
<sequence>MKMVRVGFHLHNDGQETVDCSRIIYGNPGIGGAEYAIIAIAYMLSVDKNDIEVRLYAHKQGIFPSGLEYNVCNNVENAVTIASQDNLDYFVIDYKRLPHELVCKYKALNFVVWAHNFIVAKDFDFYYKHPNIARIINVGCEQRDLYCDHPMADRLDYIYNGVLMQSIDKYDVINHPFEKRNLNVAYVGSLVPAKGFDLLASAWPAVLAKVPDAQLFVVGSGKLYNRNSVLGKWNIADEKFENKFMKHITNDNQVLPSVHFLGVLGEEKNDLLLKCRVGVPNPSGNTETFGFTAIEMQSMGCNITTMKCSGYLDTVFTKRYLYYNSNNLAKNIIKLLLQKEHDYNEVYSFIKQNFSFDKIVLEWEQLFKEALPGHKLLHPYSIKKNPFYRLKFIKLGLQGMKFRFNFLNQLPTIEYFLQHSWDKVLWHINNK</sequence>
<gene>
    <name evidence="1" type="ORF">KQP68_17135</name>
    <name evidence="2" type="ORF">KQP74_00730</name>
</gene>
<organism evidence="1 3">
    <name type="scientific">Bacteroides thetaiotaomicron</name>
    <dbReference type="NCBI Taxonomy" id="818"/>
    <lineage>
        <taxon>Bacteria</taxon>
        <taxon>Pseudomonadati</taxon>
        <taxon>Bacteroidota</taxon>
        <taxon>Bacteroidia</taxon>
        <taxon>Bacteroidales</taxon>
        <taxon>Bacteroidaceae</taxon>
        <taxon>Bacteroides</taxon>
    </lineage>
</organism>
<reference evidence="1 3" key="1">
    <citation type="submission" date="2021-06" db="EMBL/GenBank/DDBJ databases">
        <title>Interrogation of the integrated mobile genetic elements in gut-associated Bacteroides with a consensus prediction approach.</title>
        <authorList>
            <person name="Campbell D.E."/>
            <person name="Leigh J.R."/>
            <person name="Kim T."/>
            <person name="England W."/>
            <person name="Whitaker R.J."/>
            <person name="Degnan P.H."/>
        </authorList>
    </citation>
    <scope>NUCLEOTIDE SEQUENCE [LARGE SCALE GENOMIC DNA]</scope>
    <source>
        <strain evidence="2">VPI-3443</strain>
        <strain evidence="1 3">WAL8669</strain>
    </source>
</reference>
<dbReference type="Pfam" id="PF13692">
    <property type="entry name" value="Glyco_trans_1_4"/>
    <property type="match status" value="1"/>
</dbReference>
<dbReference type="EMBL" id="CP083685">
    <property type="protein sequence ID" value="UYU91193.1"/>
    <property type="molecule type" value="Genomic_DNA"/>
</dbReference>
<name>A0A412GHW4_BACT4</name>
<evidence type="ECO:0000313" key="1">
    <source>
        <dbReference type="EMBL" id="UYU65290.1"/>
    </source>
</evidence>
<dbReference type="PANTHER" id="PTHR12526:SF630">
    <property type="entry name" value="GLYCOSYLTRANSFERASE"/>
    <property type="match status" value="1"/>
</dbReference>
<dbReference type="PANTHER" id="PTHR12526">
    <property type="entry name" value="GLYCOSYLTRANSFERASE"/>
    <property type="match status" value="1"/>
</dbReference>
<evidence type="ECO:0000313" key="3">
    <source>
        <dbReference type="Proteomes" id="UP001156218"/>
    </source>
</evidence>
<dbReference type="Proteomes" id="UP001162960">
    <property type="component" value="Chromosome"/>
</dbReference>
<dbReference type="RefSeq" id="WP_048695299.1">
    <property type="nucleotide sequence ID" value="NZ_CAXSXH010000051.1"/>
</dbReference>